<protein>
    <recommendedName>
        <fullName evidence="4">Hydrophobin</fullName>
    </recommendedName>
</protein>
<name>A0A0C3DMJ7_9AGAM</name>
<keyword evidence="3" id="KW-1185">Reference proteome</keyword>
<dbReference type="InParanoid" id="A0A0C3DMJ7"/>
<accession>A0A0C3DMJ7</accession>
<evidence type="ECO:0000313" key="3">
    <source>
        <dbReference type="Proteomes" id="UP000053989"/>
    </source>
</evidence>
<proteinExistence type="predicted"/>
<gene>
    <name evidence="2" type="ORF">SCLCIDRAFT_1219593</name>
</gene>
<feature type="chain" id="PRO_5002176776" description="Hydrophobin" evidence="1">
    <location>
        <begin position="24"/>
        <end position="134"/>
    </location>
</feature>
<evidence type="ECO:0008006" key="4">
    <source>
        <dbReference type="Google" id="ProtNLM"/>
    </source>
</evidence>
<keyword evidence="1" id="KW-0732">Signal</keyword>
<sequence length="134" mass="14233">MFTRKSALLLPAVALCFLIAAASEPVVRGDDSGVSNRCITDSQCYNQIYEVRARPLHVLAFSLPEMTIDQCTLHSLNNPTNINYLEGLLAAVLEIGVDGLLGLECSPVSIHGVGMGTSSAARPPFSTAWSTLVA</sequence>
<dbReference type="Proteomes" id="UP000053989">
    <property type="component" value="Unassembled WGS sequence"/>
</dbReference>
<dbReference type="EMBL" id="KN822103">
    <property type="protein sequence ID" value="KIM57261.1"/>
    <property type="molecule type" value="Genomic_DNA"/>
</dbReference>
<organism evidence="2 3">
    <name type="scientific">Scleroderma citrinum Foug A</name>
    <dbReference type="NCBI Taxonomy" id="1036808"/>
    <lineage>
        <taxon>Eukaryota</taxon>
        <taxon>Fungi</taxon>
        <taxon>Dikarya</taxon>
        <taxon>Basidiomycota</taxon>
        <taxon>Agaricomycotina</taxon>
        <taxon>Agaricomycetes</taxon>
        <taxon>Agaricomycetidae</taxon>
        <taxon>Boletales</taxon>
        <taxon>Sclerodermatineae</taxon>
        <taxon>Sclerodermataceae</taxon>
        <taxon>Scleroderma</taxon>
    </lineage>
</organism>
<evidence type="ECO:0000313" key="2">
    <source>
        <dbReference type="EMBL" id="KIM57261.1"/>
    </source>
</evidence>
<reference evidence="3" key="2">
    <citation type="submission" date="2015-01" db="EMBL/GenBank/DDBJ databases">
        <title>Evolutionary Origins and Diversification of the Mycorrhizal Mutualists.</title>
        <authorList>
            <consortium name="DOE Joint Genome Institute"/>
            <consortium name="Mycorrhizal Genomics Consortium"/>
            <person name="Kohler A."/>
            <person name="Kuo A."/>
            <person name="Nagy L.G."/>
            <person name="Floudas D."/>
            <person name="Copeland A."/>
            <person name="Barry K.W."/>
            <person name="Cichocki N."/>
            <person name="Veneault-Fourrey C."/>
            <person name="LaButti K."/>
            <person name="Lindquist E.A."/>
            <person name="Lipzen A."/>
            <person name="Lundell T."/>
            <person name="Morin E."/>
            <person name="Murat C."/>
            <person name="Riley R."/>
            <person name="Ohm R."/>
            <person name="Sun H."/>
            <person name="Tunlid A."/>
            <person name="Henrissat B."/>
            <person name="Grigoriev I.V."/>
            <person name="Hibbett D.S."/>
            <person name="Martin F."/>
        </authorList>
    </citation>
    <scope>NUCLEOTIDE SEQUENCE [LARGE SCALE GENOMIC DNA]</scope>
    <source>
        <strain evidence="3">Foug A</strain>
    </source>
</reference>
<evidence type="ECO:0000256" key="1">
    <source>
        <dbReference type="SAM" id="SignalP"/>
    </source>
</evidence>
<reference evidence="2 3" key="1">
    <citation type="submission" date="2014-04" db="EMBL/GenBank/DDBJ databases">
        <authorList>
            <consortium name="DOE Joint Genome Institute"/>
            <person name="Kuo A."/>
            <person name="Kohler A."/>
            <person name="Nagy L.G."/>
            <person name="Floudas D."/>
            <person name="Copeland A."/>
            <person name="Barry K.W."/>
            <person name="Cichocki N."/>
            <person name="Veneault-Fourrey C."/>
            <person name="LaButti K."/>
            <person name="Lindquist E.A."/>
            <person name="Lipzen A."/>
            <person name="Lundell T."/>
            <person name="Morin E."/>
            <person name="Murat C."/>
            <person name="Sun H."/>
            <person name="Tunlid A."/>
            <person name="Henrissat B."/>
            <person name="Grigoriev I.V."/>
            <person name="Hibbett D.S."/>
            <person name="Martin F."/>
            <person name="Nordberg H.P."/>
            <person name="Cantor M.N."/>
            <person name="Hua S.X."/>
        </authorList>
    </citation>
    <scope>NUCLEOTIDE SEQUENCE [LARGE SCALE GENOMIC DNA]</scope>
    <source>
        <strain evidence="2 3">Foug A</strain>
    </source>
</reference>
<dbReference type="HOGENOM" id="CLU_1897435_0_0_1"/>
<feature type="signal peptide" evidence="1">
    <location>
        <begin position="1"/>
        <end position="23"/>
    </location>
</feature>
<dbReference type="AlphaFoldDB" id="A0A0C3DMJ7"/>